<dbReference type="GO" id="GO:0005737">
    <property type="term" value="C:cytoplasm"/>
    <property type="evidence" value="ECO:0007669"/>
    <property type="project" value="UniProtKB-SubCell"/>
</dbReference>
<evidence type="ECO:0000256" key="1">
    <source>
        <dbReference type="ARBA" id="ARBA00022679"/>
    </source>
</evidence>
<evidence type="ECO:0000313" key="6">
    <source>
        <dbReference type="Proteomes" id="UP000076925"/>
    </source>
</evidence>
<dbReference type="EC" id="2.7.1.2" evidence="3"/>
<dbReference type="HAMAP" id="MF_00524">
    <property type="entry name" value="Glucokinase"/>
    <property type="match status" value="1"/>
</dbReference>
<gene>
    <name evidence="3" type="primary">glk</name>
    <name evidence="5" type="ORF">WA1_25095</name>
</gene>
<dbReference type="GO" id="GO:0004340">
    <property type="term" value="F:glucokinase activity"/>
    <property type="evidence" value="ECO:0007669"/>
    <property type="project" value="UniProtKB-UniRule"/>
</dbReference>
<dbReference type="STRING" id="128403.WA1_25095"/>
<keyword evidence="3" id="KW-0324">Glycolysis</keyword>
<dbReference type="AlphaFoldDB" id="A0A139X879"/>
<dbReference type="SUPFAM" id="SSF53067">
    <property type="entry name" value="Actin-like ATPase domain"/>
    <property type="match status" value="1"/>
</dbReference>
<dbReference type="InterPro" id="IPR043129">
    <property type="entry name" value="ATPase_NBD"/>
</dbReference>
<dbReference type="RefSeq" id="WP_017739781.1">
    <property type="nucleotide sequence ID" value="NZ_KQ976354.1"/>
</dbReference>
<dbReference type="GO" id="GO:0006096">
    <property type="term" value="P:glycolytic process"/>
    <property type="evidence" value="ECO:0007669"/>
    <property type="project" value="UniProtKB-UniRule"/>
</dbReference>
<comment type="subcellular location">
    <subcellularLocation>
        <location evidence="3">Cytoplasm</location>
    </subcellularLocation>
</comment>
<protein>
    <recommendedName>
        <fullName evidence="3">Glucokinase</fullName>
        <ecNumber evidence="3">2.7.1.2</ecNumber>
    </recommendedName>
    <alternativeName>
        <fullName evidence="3">Glucose kinase</fullName>
    </alternativeName>
</protein>
<keyword evidence="2 3" id="KW-0418">Kinase</keyword>
<comment type="similarity">
    <text evidence="3 4">Belongs to the bacterial glucokinase family.</text>
</comment>
<dbReference type="PANTHER" id="PTHR47363:SF1">
    <property type="entry name" value="GLUCOKINASE"/>
    <property type="match status" value="1"/>
</dbReference>
<proteinExistence type="inferred from homology"/>
<dbReference type="Gene3D" id="3.40.367.20">
    <property type="match status" value="1"/>
</dbReference>
<feature type="binding site" evidence="3">
    <location>
        <begin position="5"/>
        <end position="10"/>
    </location>
    <ligand>
        <name>ATP</name>
        <dbReference type="ChEBI" id="CHEBI:30616"/>
    </ligand>
</feature>
<reference evidence="5 6" key="1">
    <citation type="journal article" date="2013" name="Genome Biol. Evol.">
        <title>Genomes of Stigonematalean cyanobacteria (subsection V) and the evolution of oxygenic photosynthesis from prokaryotes to plastids.</title>
        <authorList>
            <person name="Dagan T."/>
            <person name="Roettger M."/>
            <person name="Stucken K."/>
            <person name="Landan G."/>
            <person name="Koch R."/>
            <person name="Major P."/>
            <person name="Gould S.B."/>
            <person name="Goremykin V.V."/>
            <person name="Rippka R."/>
            <person name="Tandeau de Marsac N."/>
            <person name="Gugger M."/>
            <person name="Lockhart P.J."/>
            <person name="Allen J.F."/>
            <person name="Brune I."/>
            <person name="Maus I."/>
            <person name="Puhler A."/>
            <person name="Martin W.F."/>
        </authorList>
    </citation>
    <scope>NUCLEOTIDE SEQUENCE [LARGE SCALE GENOMIC DNA]</scope>
    <source>
        <strain evidence="5 6">PCC 7110</strain>
    </source>
</reference>
<comment type="catalytic activity">
    <reaction evidence="3">
        <text>D-glucose + ATP = D-glucose 6-phosphate + ADP + H(+)</text>
        <dbReference type="Rhea" id="RHEA:17825"/>
        <dbReference type="ChEBI" id="CHEBI:4167"/>
        <dbReference type="ChEBI" id="CHEBI:15378"/>
        <dbReference type="ChEBI" id="CHEBI:30616"/>
        <dbReference type="ChEBI" id="CHEBI:61548"/>
        <dbReference type="ChEBI" id="CHEBI:456216"/>
        <dbReference type="EC" id="2.7.1.2"/>
    </reaction>
</comment>
<dbReference type="Gene3D" id="3.30.420.40">
    <property type="match status" value="1"/>
</dbReference>
<comment type="caution">
    <text evidence="5">The sequence shown here is derived from an EMBL/GenBank/DDBJ whole genome shotgun (WGS) entry which is preliminary data.</text>
</comment>
<keyword evidence="3" id="KW-0067">ATP-binding</keyword>
<dbReference type="CDD" id="cd24008">
    <property type="entry name" value="ASKHA_NBD_GLK"/>
    <property type="match status" value="1"/>
</dbReference>
<dbReference type="NCBIfam" id="TIGR00749">
    <property type="entry name" value="glk"/>
    <property type="match status" value="1"/>
</dbReference>
<sequence>MILAGDIGGTKTILAFFRAEGGRLRPIVEATFPSREHANLDEIVSKFVSAHNLPLTHACFGIAGPVKHGRCETTNLPWVVDAKALASKLGLETVGLMNDLEANAYGIAALAPKDFIVLNQGAKEAEGNAAIISAGTGLGEAGLYWDGQQHRPFACEGGHADFGPRNELQMELLRYLLRRFARVSWERVLSGPGLYNIYRFLHDTGHDREPTWLTEELRHQDPTTVIAQVALAGKCALCELALDLFVSLYGAEAGNLALKLMATGGVFIGGGIAPKIIEKLKDSTFIKAFTAKGRLQSLLEAMPVRIIVNDKAALLGAALWAAYTQVEPTQTNLSLVGHRL</sequence>
<dbReference type="GO" id="GO:0005536">
    <property type="term" value="F:D-glucose binding"/>
    <property type="evidence" value="ECO:0007669"/>
    <property type="project" value="InterPro"/>
</dbReference>
<dbReference type="GO" id="GO:0005524">
    <property type="term" value="F:ATP binding"/>
    <property type="evidence" value="ECO:0007669"/>
    <property type="project" value="UniProtKB-UniRule"/>
</dbReference>
<dbReference type="OrthoDB" id="9800595at2"/>
<keyword evidence="1 3" id="KW-0808">Transferase</keyword>
<evidence type="ECO:0000313" key="5">
    <source>
        <dbReference type="EMBL" id="KYC40898.1"/>
    </source>
</evidence>
<name>A0A139X879_9CYAN</name>
<dbReference type="EMBL" id="ANNX02000026">
    <property type="protein sequence ID" value="KYC40898.1"/>
    <property type="molecule type" value="Genomic_DNA"/>
</dbReference>
<dbReference type="Pfam" id="PF02685">
    <property type="entry name" value="Glucokinase"/>
    <property type="match status" value="1"/>
</dbReference>
<organism evidence="5 6">
    <name type="scientific">Scytonema hofmannii PCC 7110</name>
    <dbReference type="NCBI Taxonomy" id="128403"/>
    <lineage>
        <taxon>Bacteria</taxon>
        <taxon>Bacillati</taxon>
        <taxon>Cyanobacteriota</taxon>
        <taxon>Cyanophyceae</taxon>
        <taxon>Nostocales</taxon>
        <taxon>Scytonemataceae</taxon>
        <taxon>Scytonema</taxon>
    </lineage>
</organism>
<dbReference type="InterPro" id="IPR003836">
    <property type="entry name" value="Glucokinase"/>
</dbReference>
<keyword evidence="3" id="KW-0963">Cytoplasm</keyword>
<evidence type="ECO:0000256" key="3">
    <source>
        <dbReference type="HAMAP-Rule" id="MF_00524"/>
    </source>
</evidence>
<dbReference type="PANTHER" id="PTHR47363">
    <property type="entry name" value="GLUCOKINASE"/>
    <property type="match status" value="1"/>
</dbReference>
<evidence type="ECO:0000256" key="4">
    <source>
        <dbReference type="RuleBase" id="RU004046"/>
    </source>
</evidence>
<keyword evidence="6" id="KW-1185">Reference proteome</keyword>
<keyword evidence="3" id="KW-0547">Nucleotide-binding</keyword>
<dbReference type="Proteomes" id="UP000076925">
    <property type="component" value="Unassembled WGS sequence"/>
</dbReference>
<accession>A0A139X879</accession>
<evidence type="ECO:0000256" key="2">
    <source>
        <dbReference type="ARBA" id="ARBA00022777"/>
    </source>
</evidence>